<evidence type="ECO:0000259" key="1">
    <source>
        <dbReference type="Pfam" id="PF16403"/>
    </source>
</evidence>
<organism evidence="2">
    <name type="scientific">human gut metagenome</name>
    <dbReference type="NCBI Taxonomy" id="408170"/>
    <lineage>
        <taxon>unclassified sequences</taxon>
        <taxon>metagenomes</taxon>
        <taxon>organismal metagenomes</taxon>
    </lineage>
</organism>
<feature type="domain" description="Pesticidal crystal protein Cry22Aa Ig-like" evidence="1">
    <location>
        <begin position="733"/>
        <end position="795"/>
    </location>
</feature>
<comment type="caution">
    <text evidence="2">The sequence shown here is derived from an EMBL/GenBank/DDBJ whole genome shotgun (WGS) entry which is preliminary data.</text>
</comment>
<proteinExistence type="predicted"/>
<gene>
    <name evidence="2" type="ORF">OBE_17071</name>
</gene>
<feature type="domain" description="Pesticidal crystal protein Cry22Aa Ig-like" evidence="1">
    <location>
        <begin position="806"/>
        <end position="874"/>
    </location>
</feature>
<dbReference type="InterPro" id="IPR032179">
    <property type="entry name" value="Cry22Aa_Ig-like"/>
</dbReference>
<dbReference type="Gene3D" id="2.60.40.10">
    <property type="entry name" value="Immunoglobulins"/>
    <property type="match status" value="2"/>
</dbReference>
<dbReference type="AlphaFoldDB" id="K1RI94"/>
<protein>
    <recommendedName>
        <fullName evidence="1">Pesticidal crystal protein Cry22Aa Ig-like domain-containing protein</fullName>
    </recommendedName>
</protein>
<dbReference type="InterPro" id="IPR013783">
    <property type="entry name" value="Ig-like_fold"/>
</dbReference>
<sequence>MGGMDMRYVKYIFMFIFCLFIFPLNVHALTSSEYRDRNVCSNYEVAIAKEGKAGDPSSTYADTVGCYGTYNEAVNAMNANTNKDVIIFERNNGKTKIVNAKYALVDLTLKGSKVINYYPDTTSTTSNSYMVNNRSTGAVDGAFLGFDYSSRRALVKVAGYKGWTNEDSYEIVPLVWVYSIGFYRSTGNIFKHNFAKKISNTLSSYYGIQIGPLPEGLLNNKNYYSYDAHYFYTDQYKMIDDYKNNNYNNAVNKNVPYYNYYQYLPNHSKTNYSAANINKYIRDGLEYTESVYGNTLNIKNQDTSNVSKLYGMGTYLIYAESQYGGNAILSLGLGRNESNSGRSNIAISKNNGYGQGAVDSSPFGSAYGFLTYQGSIYNHAQHFVTDMYQNANHYNYNGGHFGNKQGGWNVRYASDPFWGEKAASYYYRFDKYYGLQDYNYYQLAINTTSLVARASASNSSKAVYNIKNMEIPVIVVAEVTGDYVAGSNVWYKIVSDKNLNSNKDSYGSYASKFDWENSYVYVPSAYFKKINTAKSGLKDVSDVYPYQGRDYQYSYYNDSNTLTPKVGLTTNDTMYYYDGGLLEETGKKLLKNKYVMVYDRAVDTNNKVVSYLVSSDYKHDQKEWVSAANIKLVGGTYGKQTVIPVGYSSNVFVSANEKSTIVSGIYDGTYLPVLGEEVGNDGKTYLKVPISLTSNDNSYGYTLKTDSDASISLLKDNTVPVNNVPVISAKDTQVVQGKKIDLASLATAFDTEDGDLTASITYSGIVDFNTPGKYVITYKVVDSLKAEVTKQITITVIADLEPVINANDVYLSIGDTFKEKENVSAYDNEDKDITSKIKVVFNNVDTSKKGTYKVSYEVVDSFGHKVVKEIKVIVEKEKTDEEKEKKDGEFYLNDLSFNKTTKKYSISGYIIIKNINNRASDKINYYLVLKNKVTAKTYKFKVQRWTTDVPFDLGSENGYDYSSSWFKGEIDFGEGLIGDYDLYMEAATNSYYSLEKVTNVFNKDISRRNVDDKYGYNFKVNLSSKAQEIELNIRESLITTSTSNTYRNMINNYDDISFVDKELKLVGTSYNYGISYEQNSVLERSVIFEETTSFKQYKFDLGSTNKGSYDVLTSDNKNKDFVWYDKSLDISSLEKGRYAIIVYTKTKDVADYGEVSDVFGMINDASAVINNKKYSIILNKERNNRIELIVE</sequence>
<dbReference type="Pfam" id="PF16403">
    <property type="entry name" value="Bact_surface_Ig-like"/>
    <property type="match status" value="2"/>
</dbReference>
<reference evidence="2" key="1">
    <citation type="journal article" date="2013" name="Environ. Microbiol.">
        <title>Microbiota from the distal guts of lean and obese adolescents exhibit partial functional redundancy besides clear differences in community structure.</title>
        <authorList>
            <person name="Ferrer M."/>
            <person name="Ruiz A."/>
            <person name="Lanza F."/>
            <person name="Haange S.B."/>
            <person name="Oberbach A."/>
            <person name="Till H."/>
            <person name="Bargiela R."/>
            <person name="Campoy C."/>
            <person name="Segura M.T."/>
            <person name="Richter M."/>
            <person name="von Bergen M."/>
            <person name="Seifert J."/>
            <person name="Suarez A."/>
        </authorList>
    </citation>
    <scope>NUCLEOTIDE SEQUENCE</scope>
</reference>
<name>K1RI94_9ZZZZ</name>
<evidence type="ECO:0000313" key="2">
    <source>
        <dbReference type="EMBL" id="EKC45158.1"/>
    </source>
</evidence>
<accession>K1RI94</accession>
<dbReference type="EMBL" id="AJWZ01011468">
    <property type="protein sequence ID" value="EKC45158.1"/>
    <property type="molecule type" value="Genomic_DNA"/>
</dbReference>